<organism evidence="6 7">
    <name type="scientific">Pantoea rwandensis</name>
    <dbReference type="NCBI Taxonomy" id="1076550"/>
    <lineage>
        <taxon>Bacteria</taxon>
        <taxon>Pseudomonadati</taxon>
        <taxon>Pseudomonadota</taxon>
        <taxon>Gammaproteobacteria</taxon>
        <taxon>Enterobacterales</taxon>
        <taxon>Erwiniaceae</taxon>
        <taxon>Pantoea</taxon>
    </lineage>
</organism>
<dbReference type="PIRSF" id="PIRSF031982">
    <property type="entry name" value="UCP031982_abhydr"/>
    <property type="match status" value="1"/>
</dbReference>
<dbReference type="AlphaFoldDB" id="A0A1X1CT22"/>
<sequence>MFRYYVCTLLLILLSCHVQADTGFRQLTLHSQSTRPLNVTIWYPSYSTGQPETAGENAAFYGESVRRDAVPQPEAHPLILLSHGYGGSWRNLNWLAVALVKQGYIVAAPDHPGTTTQNRDPSAAKQLWLRPQDINQLLDALLVNAEWAGKVDSKRIAAIGHSLGGWTVMELVGAQFSSSLFIDDCQHHPLFADCKLIETLGINSTPHQALLDAPRINSRIKAAVSLDLGLARGFTPTSLTNINVPVLVLSAEQDSVELPASLESGYLAQHIPPRWVHFSPIIGATHFSFMQRCKPAAAALIDKYSPGDGIVCSDQGSRSREAIHQEIIARVTVFLAASLNLPAGETRSASVH</sequence>
<dbReference type="InterPro" id="IPR000073">
    <property type="entry name" value="AB_hydrolase_1"/>
</dbReference>
<evidence type="ECO:0000256" key="2">
    <source>
        <dbReference type="ARBA" id="ARBA00022963"/>
    </source>
</evidence>
<dbReference type="GO" id="GO:0003847">
    <property type="term" value="F:1-alkyl-2-acetylglycerophosphocholine esterase activity"/>
    <property type="evidence" value="ECO:0007669"/>
    <property type="project" value="TreeGrafter"/>
</dbReference>
<keyword evidence="1" id="KW-0378">Hydrolase</keyword>
<evidence type="ECO:0000259" key="5">
    <source>
        <dbReference type="Pfam" id="PF12697"/>
    </source>
</evidence>
<dbReference type="RefSeq" id="WP_084936292.1">
    <property type="nucleotide sequence ID" value="NZ_MLFR01000024.1"/>
</dbReference>
<keyword evidence="4" id="KW-0732">Signal</keyword>
<dbReference type="Gene3D" id="3.40.50.1820">
    <property type="entry name" value="alpha/beta hydrolase"/>
    <property type="match status" value="1"/>
</dbReference>
<dbReference type="InterPro" id="IPR029058">
    <property type="entry name" value="AB_hydrolase_fold"/>
</dbReference>
<keyword evidence="2" id="KW-0442">Lipid degradation</keyword>
<dbReference type="Pfam" id="PF12697">
    <property type="entry name" value="Abhydrolase_6"/>
    <property type="match status" value="1"/>
</dbReference>
<keyword evidence="3" id="KW-0443">Lipid metabolism</keyword>
<evidence type="ECO:0000256" key="3">
    <source>
        <dbReference type="ARBA" id="ARBA00023098"/>
    </source>
</evidence>
<gene>
    <name evidence="6" type="ORF">HA51_19550</name>
</gene>
<dbReference type="PROSITE" id="PS51257">
    <property type="entry name" value="PROKAR_LIPOPROTEIN"/>
    <property type="match status" value="1"/>
</dbReference>
<proteinExistence type="predicted"/>
<dbReference type="OrthoDB" id="192696at2"/>
<dbReference type="Proteomes" id="UP000193558">
    <property type="component" value="Unassembled WGS sequence"/>
</dbReference>
<keyword evidence="6" id="KW-0449">Lipoprotein</keyword>
<evidence type="ECO:0000313" key="6">
    <source>
        <dbReference type="EMBL" id="ORM67474.1"/>
    </source>
</evidence>
<feature type="chain" id="PRO_5012642743" evidence="4">
    <location>
        <begin position="21"/>
        <end position="352"/>
    </location>
</feature>
<dbReference type="GO" id="GO:0016042">
    <property type="term" value="P:lipid catabolic process"/>
    <property type="evidence" value="ECO:0007669"/>
    <property type="project" value="UniProtKB-KW"/>
</dbReference>
<dbReference type="InterPro" id="IPR016986">
    <property type="entry name" value="UCP031982_abhydr"/>
</dbReference>
<evidence type="ECO:0000256" key="4">
    <source>
        <dbReference type="SAM" id="SignalP"/>
    </source>
</evidence>
<reference evidence="6 7" key="1">
    <citation type="journal article" date="2017" name="Antonie Van Leeuwenhoek">
        <title>Phylogenomic resolution of the bacterial genus Pantoea and its relationship with Erwinia and Tatumella.</title>
        <authorList>
            <person name="Palmer M."/>
            <person name="Steenkamp E.T."/>
            <person name="Coetzee M.P."/>
            <person name="Chan W.Y."/>
            <person name="van Zyl E."/>
            <person name="De Maayer P."/>
            <person name="Coutinho T.A."/>
            <person name="Blom J."/>
            <person name="Smits T.H."/>
            <person name="Duffy B."/>
            <person name="Venter S.N."/>
        </authorList>
    </citation>
    <scope>NUCLEOTIDE SEQUENCE [LARGE SCALE GENOMIC DNA]</scope>
    <source>
        <strain evidence="6 7">LMG 26275</strain>
    </source>
</reference>
<evidence type="ECO:0000313" key="7">
    <source>
        <dbReference type="Proteomes" id="UP000193558"/>
    </source>
</evidence>
<feature type="domain" description="AB hydrolase-1" evidence="5">
    <location>
        <begin position="79"/>
        <end position="203"/>
    </location>
</feature>
<evidence type="ECO:0000256" key="1">
    <source>
        <dbReference type="ARBA" id="ARBA00022801"/>
    </source>
</evidence>
<dbReference type="PANTHER" id="PTHR10272:SF0">
    <property type="entry name" value="PLATELET-ACTIVATING FACTOR ACETYLHYDROLASE"/>
    <property type="match status" value="1"/>
</dbReference>
<dbReference type="SUPFAM" id="SSF53474">
    <property type="entry name" value="alpha/beta-Hydrolases"/>
    <property type="match status" value="1"/>
</dbReference>
<name>A0A1X1CT22_9GAMM</name>
<comment type="caution">
    <text evidence="6">The sequence shown here is derived from an EMBL/GenBank/DDBJ whole genome shotgun (WGS) entry which is preliminary data.</text>
</comment>
<dbReference type="PANTHER" id="PTHR10272">
    <property type="entry name" value="PLATELET-ACTIVATING FACTOR ACETYLHYDROLASE"/>
    <property type="match status" value="1"/>
</dbReference>
<protein>
    <submittedName>
        <fullName evidence="6">Lipoprotein signal peptide</fullName>
    </submittedName>
</protein>
<feature type="signal peptide" evidence="4">
    <location>
        <begin position="1"/>
        <end position="20"/>
    </location>
</feature>
<dbReference type="EMBL" id="MLFR01000024">
    <property type="protein sequence ID" value="ORM67474.1"/>
    <property type="molecule type" value="Genomic_DNA"/>
</dbReference>
<accession>A0A1X1CT22</accession>